<dbReference type="GO" id="GO:0019776">
    <property type="term" value="F:Atg8-family ligase activity"/>
    <property type="evidence" value="ECO:0007669"/>
    <property type="project" value="TreeGrafter"/>
</dbReference>
<dbReference type="Gene3D" id="1.10.238.10">
    <property type="entry name" value="EF-hand"/>
    <property type="match status" value="1"/>
</dbReference>
<keyword evidence="11" id="KW-0833">Ubl conjugation pathway</keyword>
<dbReference type="InterPro" id="IPR019577">
    <property type="entry name" value="SPARC/Testican_Ca-bd-dom"/>
</dbReference>
<dbReference type="PROSITE" id="PS51465">
    <property type="entry name" value="KAZAL_2"/>
    <property type="match status" value="1"/>
</dbReference>
<feature type="compositionally biased region" description="Polar residues" evidence="19">
    <location>
        <begin position="687"/>
        <end position="697"/>
    </location>
</feature>
<feature type="domain" description="Thyroglobulin type-1" evidence="20">
    <location>
        <begin position="553"/>
        <end position="622"/>
    </location>
</feature>
<accession>A0A821C6P1</accession>
<dbReference type="GO" id="GO:0000407">
    <property type="term" value="C:phagophore assembly site"/>
    <property type="evidence" value="ECO:0007669"/>
    <property type="project" value="TreeGrafter"/>
</dbReference>
<keyword evidence="5" id="KW-0813">Transport</keyword>
<dbReference type="GO" id="GO:0044804">
    <property type="term" value="P:nucleophagy"/>
    <property type="evidence" value="ECO:0007669"/>
    <property type="project" value="TreeGrafter"/>
</dbReference>
<dbReference type="CDD" id="cd00104">
    <property type="entry name" value="KAZAL_FS"/>
    <property type="match status" value="1"/>
</dbReference>
<keyword evidence="16" id="KW-0325">Glycoprotein</keyword>
<dbReference type="PROSITE" id="PS51162">
    <property type="entry name" value="THYROGLOBULIN_1_2"/>
    <property type="match status" value="1"/>
</dbReference>
<keyword evidence="7" id="KW-1017">Isopeptide bond</keyword>
<dbReference type="SUPFAM" id="SSF47473">
    <property type="entry name" value="EF-hand"/>
    <property type="match status" value="1"/>
</dbReference>
<keyword evidence="8" id="KW-0964">Secreted</keyword>
<evidence type="ECO:0000256" key="6">
    <source>
        <dbReference type="ARBA" id="ARBA00022490"/>
    </source>
</evidence>
<feature type="region of interest" description="Disordered" evidence="19">
    <location>
        <begin position="124"/>
        <end position="190"/>
    </location>
</feature>
<dbReference type="PANTHER" id="PTHR12866:SF2">
    <property type="entry name" value="UBIQUITIN-LIKE-CONJUGATING ENZYME ATG3"/>
    <property type="match status" value="1"/>
</dbReference>
<reference evidence="23" key="1">
    <citation type="submission" date="2021-02" db="EMBL/GenBank/DDBJ databases">
        <authorList>
            <person name="Nowell W R."/>
        </authorList>
    </citation>
    <scope>NUCLEOTIDE SEQUENCE</scope>
</reference>
<dbReference type="Pfam" id="PF00086">
    <property type="entry name" value="Thyroglobulin_1"/>
    <property type="match status" value="1"/>
</dbReference>
<dbReference type="PROSITE" id="PS00484">
    <property type="entry name" value="THYROGLOBULIN_1_1"/>
    <property type="match status" value="1"/>
</dbReference>
<dbReference type="Pfam" id="PF03987">
    <property type="entry name" value="Autophagy_act_C"/>
    <property type="match status" value="1"/>
</dbReference>
<dbReference type="Proteomes" id="UP000663851">
    <property type="component" value="Unassembled WGS sequence"/>
</dbReference>
<evidence type="ECO:0000313" key="23">
    <source>
        <dbReference type="EMBL" id="CAF4602469.1"/>
    </source>
</evidence>
<gene>
    <name evidence="22" type="ORF">HFQ381_LOCUS5842</name>
    <name evidence="23" type="ORF">QYT958_LOCUS11647</name>
</gene>
<dbReference type="InterPro" id="IPR036058">
    <property type="entry name" value="Kazal_dom_sf"/>
</dbReference>
<feature type="region of interest" description="Disordered" evidence="19">
    <location>
        <begin position="656"/>
        <end position="697"/>
    </location>
</feature>
<evidence type="ECO:0000256" key="16">
    <source>
        <dbReference type="ARBA" id="ARBA00023180"/>
    </source>
</evidence>
<proteinExistence type="inferred from homology"/>
<dbReference type="Pfam" id="PF10591">
    <property type="entry name" value="SPARC_Ca_bdg"/>
    <property type="match status" value="1"/>
</dbReference>
<feature type="compositionally biased region" description="Acidic residues" evidence="19">
    <location>
        <begin position="673"/>
        <end position="683"/>
    </location>
</feature>
<dbReference type="Gene3D" id="3.30.60.30">
    <property type="match status" value="1"/>
</dbReference>
<dbReference type="InterPro" id="IPR000716">
    <property type="entry name" value="Thyroglobulin_1"/>
</dbReference>
<evidence type="ECO:0000256" key="18">
    <source>
        <dbReference type="PROSITE-ProRule" id="PRU00500"/>
    </source>
</evidence>
<evidence type="ECO:0000256" key="5">
    <source>
        <dbReference type="ARBA" id="ARBA00022448"/>
    </source>
</evidence>
<dbReference type="InterPro" id="IPR002350">
    <property type="entry name" value="Kazal_dom"/>
</dbReference>
<keyword evidence="9" id="KW-0808">Transferase</keyword>
<dbReference type="Proteomes" id="UP000663848">
    <property type="component" value="Unassembled WGS sequence"/>
</dbReference>
<keyword evidence="12" id="KW-0832">Ubl conjugation</keyword>
<comment type="caution">
    <text evidence="18">Lacks conserved residue(s) required for the propagation of feature annotation.</text>
</comment>
<evidence type="ECO:0000256" key="8">
    <source>
        <dbReference type="ARBA" id="ARBA00022525"/>
    </source>
</evidence>
<keyword evidence="15" id="KW-1015">Disulfide bond</keyword>
<feature type="compositionally biased region" description="Acidic residues" evidence="19">
    <location>
        <begin position="141"/>
        <end position="157"/>
    </location>
</feature>
<dbReference type="Gene3D" id="3.30.1460.50">
    <property type="match status" value="1"/>
</dbReference>
<evidence type="ECO:0000256" key="1">
    <source>
        <dbReference type="ARBA" id="ARBA00004496"/>
    </source>
</evidence>
<evidence type="ECO:0000259" key="21">
    <source>
        <dbReference type="PROSITE" id="PS51465"/>
    </source>
</evidence>
<dbReference type="PANTHER" id="PTHR12866">
    <property type="entry name" value="UBIQUITIN-LIKE-CONJUGATING ENZYME ATG3"/>
    <property type="match status" value="1"/>
</dbReference>
<evidence type="ECO:0000256" key="12">
    <source>
        <dbReference type="ARBA" id="ARBA00022843"/>
    </source>
</evidence>
<evidence type="ECO:0000256" key="14">
    <source>
        <dbReference type="ARBA" id="ARBA00023006"/>
    </source>
</evidence>
<feature type="domain" description="Kazal-like" evidence="21">
    <location>
        <begin position="361"/>
        <end position="412"/>
    </location>
</feature>
<dbReference type="GO" id="GO:0000045">
    <property type="term" value="P:autophagosome assembly"/>
    <property type="evidence" value="ECO:0007669"/>
    <property type="project" value="TreeGrafter"/>
</dbReference>
<sequence>MENVINSLKSTALSIGERMTPVLLQSKFRETGVITPTEFVAAGDFLVHHCPTWKWAAGDENKLKDYLPKDKQFLITRNVPCYKRCKQMEHKDNLEKIVDDENGDGGWVDTHHYADSTITEVREHAGQMESSGKQTQVTVEGNDDNDDDDDDAADMEEFERKGMINNDPLEASTTAKPSAGASTADEPVGQNTLATRTYDLNITYDKYYQTPRLWLTGYDEHHKPLSVEKMYEDISQDHAKKTVTMEQHPHLPGTGPMPSIHPCRHADVMKKLIQMVAESGKELEVHMYIMIFLKFVQAVIPTIDYDYTRRPCHVNHCDNDHVCIRRTDIPFLYRCVPKSYFKQHLDKITEWSLNSSLIDELVDSTKCQPCLSEPLYYVCGTDGRVYRSACFVAYFNCLLGANIEIACNKECPCNHSSLDEQNFESMDWNRNENIIHDPLVDDSPDDPRGQFNQCSRSVHRELRNRFYDWFHQIEKLEHKSQYYGSIENCHPMISYMFYHFDATNDSELDDDELNSIEHLKDESCTDIFFQRCDHDGDHRLLPYEWCNCFQYALLPCELHNQDLDKAFWNKSMEGIFRPRCNSNGYYAARQCNTNTPRQCWCVDKHGIEVEGTRQDDDHMSQCDLTKMGHSFLLQFFLIVLLILAYVHSRESSYDGFDSNDYEEQQNSLAQMSDTDDPNDEESDERNVSQQRSIISHGSQNRHQLIALLRKAYSQGWKPNLIHYVPATRFGRHL</sequence>
<evidence type="ECO:0000256" key="19">
    <source>
        <dbReference type="SAM" id="MobiDB-lite"/>
    </source>
</evidence>
<dbReference type="SMART" id="SM00280">
    <property type="entry name" value="KAZAL"/>
    <property type="match status" value="1"/>
</dbReference>
<dbReference type="InterPro" id="IPR036857">
    <property type="entry name" value="Thyroglobulin_1_sf"/>
</dbReference>
<dbReference type="GO" id="GO:0005829">
    <property type="term" value="C:cytosol"/>
    <property type="evidence" value="ECO:0007669"/>
    <property type="project" value="TreeGrafter"/>
</dbReference>
<evidence type="ECO:0000256" key="9">
    <source>
        <dbReference type="ARBA" id="ARBA00022679"/>
    </source>
</evidence>
<evidence type="ECO:0000313" key="22">
    <source>
        <dbReference type="EMBL" id="CAF4174838.1"/>
    </source>
</evidence>
<evidence type="ECO:0000256" key="13">
    <source>
        <dbReference type="ARBA" id="ARBA00022927"/>
    </source>
</evidence>
<dbReference type="InterPro" id="IPR011992">
    <property type="entry name" value="EF-hand-dom_pair"/>
</dbReference>
<dbReference type="GO" id="GO:0005509">
    <property type="term" value="F:calcium ion binding"/>
    <property type="evidence" value="ECO:0007669"/>
    <property type="project" value="InterPro"/>
</dbReference>
<evidence type="ECO:0000259" key="20">
    <source>
        <dbReference type="PROSITE" id="PS51162"/>
    </source>
</evidence>
<organism evidence="23 24">
    <name type="scientific">Rotaria socialis</name>
    <dbReference type="NCBI Taxonomy" id="392032"/>
    <lineage>
        <taxon>Eukaryota</taxon>
        <taxon>Metazoa</taxon>
        <taxon>Spiralia</taxon>
        <taxon>Gnathifera</taxon>
        <taxon>Rotifera</taxon>
        <taxon>Eurotatoria</taxon>
        <taxon>Bdelloidea</taxon>
        <taxon>Philodinida</taxon>
        <taxon>Philodinidae</taxon>
        <taxon>Rotaria</taxon>
    </lineage>
</organism>
<evidence type="ECO:0000256" key="7">
    <source>
        <dbReference type="ARBA" id="ARBA00022499"/>
    </source>
</evidence>
<comment type="caution">
    <text evidence="23">The sequence shown here is derived from an EMBL/GenBank/DDBJ whole genome shotgun (WGS) entry which is preliminary data.</text>
</comment>
<evidence type="ECO:0000256" key="11">
    <source>
        <dbReference type="ARBA" id="ARBA00022786"/>
    </source>
</evidence>
<dbReference type="GO" id="GO:0000422">
    <property type="term" value="P:autophagy of mitochondrion"/>
    <property type="evidence" value="ECO:0007669"/>
    <property type="project" value="TreeGrafter"/>
</dbReference>
<dbReference type="FunFam" id="3.30.1460.50:FF:000001">
    <property type="entry name" value="Autophagy-related protein 3"/>
    <property type="match status" value="1"/>
</dbReference>
<dbReference type="AlphaFoldDB" id="A0A821C6P1"/>
<evidence type="ECO:0000256" key="10">
    <source>
        <dbReference type="ARBA" id="ARBA00022729"/>
    </source>
</evidence>
<name>A0A821C6P1_9BILA</name>
<evidence type="ECO:0000256" key="2">
    <source>
        <dbReference type="ARBA" id="ARBA00004613"/>
    </source>
</evidence>
<evidence type="ECO:0000256" key="4">
    <source>
        <dbReference type="ARBA" id="ARBA00017573"/>
    </source>
</evidence>
<evidence type="ECO:0000256" key="3">
    <source>
        <dbReference type="ARBA" id="ARBA00007683"/>
    </source>
</evidence>
<dbReference type="CDD" id="cd00191">
    <property type="entry name" value="TY"/>
    <property type="match status" value="1"/>
</dbReference>
<evidence type="ECO:0000313" key="24">
    <source>
        <dbReference type="Proteomes" id="UP000663848"/>
    </source>
</evidence>
<dbReference type="EMBL" id="CAJOBR010001369">
    <property type="protein sequence ID" value="CAF4602469.1"/>
    <property type="molecule type" value="Genomic_DNA"/>
</dbReference>
<dbReference type="SUPFAM" id="SSF100895">
    <property type="entry name" value="Kazal-type serine protease inhibitors"/>
    <property type="match status" value="1"/>
</dbReference>
<dbReference type="GO" id="GO:0015031">
    <property type="term" value="P:protein transport"/>
    <property type="evidence" value="ECO:0007669"/>
    <property type="project" value="UniProtKB-KW"/>
</dbReference>
<keyword evidence="13" id="KW-0653">Protein transport</keyword>
<evidence type="ECO:0000256" key="15">
    <source>
        <dbReference type="ARBA" id="ARBA00023157"/>
    </source>
</evidence>
<comment type="similarity">
    <text evidence="3">Belongs to the ATG3 family.</text>
</comment>
<dbReference type="Pfam" id="PF07648">
    <property type="entry name" value="Kazal_2"/>
    <property type="match status" value="1"/>
</dbReference>
<dbReference type="SMART" id="SM00211">
    <property type="entry name" value="TY"/>
    <property type="match status" value="1"/>
</dbReference>
<dbReference type="EMBL" id="CAJOBO010000251">
    <property type="protein sequence ID" value="CAF4174838.1"/>
    <property type="molecule type" value="Genomic_DNA"/>
</dbReference>
<keyword evidence="14" id="KW-0072">Autophagy</keyword>
<feature type="compositionally biased region" description="Polar residues" evidence="19">
    <location>
        <begin position="128"/>
        <end position="139"/>
    </location>
</feature>
<comment type="subcellular location">
    <subcellularLocation>
        <location evidence="1">Cytoplasm</location>
    </subcellularLocation>
    <subcellularLocation>
        <location evidence="2">Secreted</location>
    </subcellularLocation>
</comment>
<dbReference type="InterPro" id="IPR007135">
    <property type="entry name" value="Atg3/Atg10"/>
</dbReference>
<evidence type="ECO:0000256" key="17">
    <source>
        <dbReference type="ARBA" id="ARBA00034553"/>
    </source>
</evidence>
<dbReference type="SUPFAM" id="SSF57610">
    <property type="entry name" value="Thyroglobulin type-1 domain"/>
    <property type="match status" value="1"/>
</dbReference>
<protein>
    <recommendedName>
        <fullName evidence="4">Ubiquitin-like-conjugating enzyme ATG3</fullName>
    </recommendedName>
    <alternativeName>
        <fullName evidence="17">Autophagy-related protein 3</fullName>
    </alternativeName>
</protein>
<dbReference type="GO" id="GO:0005576">
    <property type="term" value="C:extracellular region"/>
    <property type="evidence" value="ECO:0007669"/>
    <property type="project" value="UniProtKB-SubCell"/>
</dbReference>
<keyword evidence="6" id="KW-0963">Cytoplasm</keyword>
<dbReference type="GO" id="GO:0061723">
    <property type="term" value="P:glycophagy"/>
    <property type="evidence" value="ECO:0007669"/>
    <property type="project" value="TreeGrafter"/>
</dbReference>
<keyword evidence="10" id="KW-0732">Signal</keyword>
<dbReference type="Gene3D" id="4.10.800.10">
    <property type="entry name" value="Thyroglobulin type-1"/>
    <property type="match status" value="1"/>
</dbReference>